<evidence type="ECO:0000313" key="5">
    <source>
        <dbReference type="Proteomes" id="UP000318431"/>
    </source>
</evidence>
<evidence type="ECO:0000256" key="2">
    <source>
        <dbReference type="SAM" id="MobiDB-lite"/>
    </source>
</evidence>
<dbReference type="OrthoDB" id="9178680at2"/>
<protein>
    <submittedName>
        <fullName evidence="4">Plasmid replication DNA-binding protein KfrA</fullName>
    </submittedName>
</protein>
<name>A0A562RKH0_9BURK</name>
<dbReference type="InterPro" id="IPR021104">
    <property type="entry name" value="KfrA_DNA-bd_N"/>
</dbReference>
<evidence type="ECO:0000313" key="4">
    <source>
        <dbReference type="EMBL" id="TWI69094.1"/>
    </source>
</evidence>
<feature type="compositionally biased region" description="Basic and acidic residues" evidence="2">
    <location>
        <begin position="316"/>
        <end position="336"/>
    </location>
</feature>
<comment type="caution">
    <text evidence="4">The sequence shown here is derived from an EMBL/GenBank/DDBJ whole genome shotgun (WGS) entry which is preliminary data.</text>
</comment>
<dbReference type="RefSeq" id="WP_145646835.1">
    <property type="nucleotide sequence ID" value="NZ_VLLB01000001.1"/>
</dbReference>
<accession>A0A562RKH0</accession>
<keyword evidence="4" id="KW-0238">DNA-binding</keyword>
<keyword evidence="5" id="KW-1185">Reference proteome</keyword>
<gene>
    <name evidence="4" type="ORF">IP91_00159</name>
</gene>
<dbReference type="AlphaFoldDB" id="A0A562RKH0"/>
<reference evidence="4 5" key="1">
    <citation type="journal article" date="2015" name="Stand. Genomic Sci.">
        <title>Genomic Encyclopedia of Bacterial and Archaeal Type Strains, Phase III: the genomes of soil and plant-associated and newly described type strains.</title>
        <authorList>
            <person name="Whitman W.B."/>
            <person name="Woyke T."/>
            <person name="Klenk H.P."/>
            <person name="Zhou Y."/>
            <person name="Lilburn T.G."/>
            <person name="Beck B.J."/>
            <person name="De Vos P."/>
            <person name="Vandamme P."/>
            <person name="Eisen J.A."/>
            <person name="Garrity G."/>
            <person name="Hugenholtz P."/>
            <person name="Kyrpides N.C."/>
        </authorList>
    </citation>
    <scope>NUCLEOTIDE SEQUENCE [LARGE SCALE GENOMIC DNA]</scope>
    <source>
        <strain evidence="4 5">CGMCC 1.10822</strain>
    </source>
</reference>
<evidence type="ECO:0000259" key="3">
    <source>
        <dbReference type="Pfam" id="PF11740"/>
    </source>
</evidence>
<sequence>MNTEENASENAIAASVAELREQFPRTQDLYREVCVLLFFRHGITPTANKLYQLVRKGSMSAPTEALSQFWKTLREHSRVTIEHSDLPDELRTAAGDLVATLWKSAQSKSLESVATLQTDAAIAVDNAKADLASEQLAHAEALRLVESLRSQLHTSENDAGQLREAQATAAAIREGLEVRLKDARGDLEATQARLRELSAQHVEERERLADRTRLAEERFADMGRRALQDIDRERTAAAKLQKALEAERAEHIAAIARARVDHDAAQTKIAELREQIGALQNAVDILKNERDRDRQELQSVRTKLEAAIRQSAADSVRADHLHDELERRRIEPRDVQNRAAGPDAKGKRRSKPGSAGST</sequence>
<organism evidence="4 5">
    <name type="scientific">Pseudoduganella lurida</name>
    <dbReference type="NCBI Taxonomy" id="1036180"/>
    <lineage>
        <taxon>Bacteria</taxon>
        <taxon>Pseudomonadati</taxon>
        <taxon>Pseudomonadota</taxon>
        <taxon>Betaproteobacteria</taxon>
        <taxon>Burkholderiales</taxon>
        <taxon>Oxalobacteraceae</taxon>
        <taxon>Telluria group</taxon>
        <taxon>Pseudoduganella</taxon>
    </lineage>
</organism>
<dbReference type="GO" id="GO:0003677">
    <property type="term" value="F:DNA binding"/>
    <property type="evidence" value="ECO:0007669"/>
    <property type="project" value="UniProtKB-KW"/>
</dbReference>
<feature type="domain" description="KfrA N-terminal DNA-binding" evidence="3">
    <location>
        <begin position="34"/>
        <end position="137"/>
    </location>
</feature>
<dbReference type="EMBL" id="VLLB01000001">
    <property type="protein sequence ID" value="TWI69094.1"/>
    <property type="molecule type" value="Genomic_DNA"/>
</dbReference>
<evidence type="ECO:0000256" key="1">
    <source>
        <dbReference type="SAM" id="Coils"/>
    </source>
</evidence>
<feature type="region of interest" description="Disordered" evidence="2">
    <location>
        <begin position="310"/>
        <end position="358"/>
    </location>
</feature>
<feature type="coiled-coil region" evidence="1">
    <location>
        <begin position="145"/>
        <end position="310"/>
    </location>
</feature>
<dbReference type="Pfam" id="PF11740">
    <property type="entry name" value="KfrA_N"/>
    <property type="match status" value="1"/>
</dbReference>
<keyword evidence="1" id="KW-0175">Coiled coil</keyword>
<dbReference type="Proteomes" id="UP000318431">
    <property type="component" value="Unassembled WGS sequence"/>
</dbReference>
<proteinExistence type="predicted"/>